<gene>
    <name evidence="2" type="ORF">Dxin01_00072</name>
</gene>
<evidence type="ECO:0000256" key="1">
    <source>
        <dbReference type="SAM" id="MobiDB-lite"/>
    </source>
</evidence>
<evidence type="ECO:0000313" key="2">
    <source>
        <dbReference type="EMBL" id="GAA5500352.1"/>
    </source>
</evidence>
<comment type="caution">
    <text evidence="2">The sequence shown here is derived from an EMBL/GenBank/DDBJ whole genome shotgun (WGS) entry which is preliminary data.</text>
</comment>
<sequence>MSPKAKKQPTARVTTTGRTKDASTQKPRAAHPAVEPTLRPINPDAHGGAGETEETAASKLEQEADTGHENRY</sequence>
<accession>A0ABP9V4Z3</accession>
<feature type="compositionally biased region" description="Basic and acidic residues" evidence="1">
    <location>
        <begin position="60"/>
        <end position="72"/>
    </location>
</feature>
<dbReference type="RefSeq" id="WP_353540342.1">
    <property type="nucleotide sequence ID" value="NZ_BAABRN010000001.1"/>
</dbReference>
<protein>
    <submittedName>
        <fullName evidence="2">Uncharacterized protein</fullName>
    </submittedName>
</protein>
<evidence type="ECO:0000313" key="3">
    <source>
        <dbReference type="Proteomes" id="UP001458946"/>
    </source>
</evidence>
<organism evidence="2 3">
    <name type="scientific">Deinococcus xinjiangensis</name>
    <dbReference type="NCBI Taxonomy" id="457454"/>
    <lineage>
        <taxon>Bacteria</taxon>
        <taxon>Thermotogati</taxon>
        <taxon>Deinococcota</taxon>
        <taxon>Deinococci</taxon>
        <taxon>Deinococcales</taxon>
        <taxon>Deinococcaceae</taxon>
        <taxon>Deinococcus</taxon>
    </lineage>
</organism>
<feature type="region of interest" description="Disordered" evidence="1">
    <location>
        <begin position="1"/>
        <end position="72"/>
    </location>
</feature>
<dbReference type="Proteomes" id="UP001458946">
    <property type="component" value="Unassembled WGS sequence"/>
</dbReference>
<proteinExistence type="predicted"/>
<name>A0ABP9V4Z3_9DEIO</name>
<reference evidence="2 3" key="1">
    <citation type="submission" date="2024-02" db="EMBL/GenBank/DDBJ databases">
        <title>Deinococcus xinjiangensis NBRC 107630.</title>
        <authorList>
            <person name="Ichikawa N."/>
            <person name="Katano-Makiyama Y."/>
            <person name="Hidaka K."/>
        </authorList>
    </citation>
    <scope>NUCLEOTIDE SEQUENCE [LARGE SCALE GENOMIC DNA]</scope>
    <source>
        <strain evidence="2 3">NBRC 107630</strain>
    </source>
</reference>
<keyword evidence="3" id="KW-1185">Reference proteome</keyword>
<dbReference type="EMBL" id="BAABRN010000001">
    <property type="protein sequence ID" value="GAA5500352.1"/>
    <property type="molecule type" value="Genomic_DNA"/>
</dbReference>